<keyword evidence="2" id="KW-0614">Plasmid</keyword>
<feature type="region of interest" description="Disordered" evidence="1">
    <location>
        <begin position="1"/>
        <end position="80"/>
    </location>
</feature>
<sequence>MSNKRASLGFDDDNEQLSDDPLANIDLGKWEPENIERKRVDPAAGLEAAKSSGFVSREPARDTKAAKPRRRRTGRTAQINIKTKPECIQKFYDLADANDLGLGQAFEMSIELLELKLRQK</sequence>
<dbReference type="RefSeq" id="WP_117396912.1">
    <property type="nucleotide sequence ID" value="NZ_CP021331.1"/>
</dbReference>
<name>A0A2R4MIW3_9HYPH</name>
<evidence type="ECO:0008006" key="4">
    <source>
        <dbReference type="Google" id="ProtNLM"/>
    </source>
</evidence>
<reference evidence="2 3" key="1">
    <citation type="submission" date="2017-05" db="EMBL/GenBank/DDBJ databases">
        <title>Genome Analysis of Maritalea myrionectae HL2708#5.</title>
        <authorList>
            <consortium name="Cotde Inc.-PKNU"/>
            <person name="Jang D."/>
            <person name="Oh H.-M."/>
        </authorList>
    </citation>
    <scope>NUCLEOTIDE SEQUENCE [LARGE SCALE GENOMIC DNA]</scope>
    <source>
        <strain evidence="2 3">HL2708#5</strain>
        <plasmid evidence="3">phl2708x3</plasmid>
    </source>
</reference>
<evidence type="ECO:0000313" key="3">
    <source>
        <dbReference type="Proteomes" id="UP000258927"/>
    </source>
</evidence>
<geneLocation type="plasmid" evidence="3">
    <name>phl2708x3</name>
</geneLocation>
<protein>
    <recommendedName>
        <fullName evidence="4">Stability/partitioning determinant</fullName>
    </recommendedName>
</protein>
<proteinExistence type="predicted"/>
<dbReference type="KEGG" id="mmyr:MXMO3_03455"/>
<dbReference type="EMBL" id="CP021331">
    <property type="protein sequence ID" value="AVX05958.1"/>
    <property type="molecule type" value="Genomic_DNA"/>
</dbReference>
<dbReference type="AlphaFoldDB" id="A0A2R4MIW3"/>
<feature type="compositionally biased region" description="Basic and acidic residues" evidence="1">
    <location>
        <begin position="28"/>
        <end position="41"/>
    </location>
</feature>
<organism evidence="2 3">
    <name type="scientific">Maritalea myrionectae</name>
    <dbReference type="NCBI Taxonomy" id="454601"/>
    <lineage>
        <taxon>Bacteria</taxon>
        <taxon>Pseudomonadati</taxon>
        <taxon>Pseudomonadota</taxon>
        <taxon>Alphaproteobacteria</taxon>
        <taxon>Hyphomicrobiales</taxon>
        <taxon>Devosiaceae</taxon>
        <taxon>Maritalea</taxon>
    </lineage>
</organism>
<gene>
    <name evidence="2" type="ORF">MXMO3_03455</name>
</gene>
<keyword evidence="3" id="KW-1185">Reference proteome</keyword>
<accession>A0A2R4MIW3</accession>
<dbReference type="Proteomes" id="UP000258927">
    <property type="component" value="Plasmid pHL2708X3"/>
</dbReference>
<evidence type="ECO:0000313" key="2">
    <source>
        <dbReference type="EMBL" id="AVX05958.1"/>
    </source>
</evidence>
<evidence type="ECO:0000256" key="1">
    <source>
        <dbReference type="SAM" id="MobiDB-lite"/>
    </source>
</evidence>